<reference evidence="1" key="2">
    <citation type="journal article" date="2023" name="Int. J. Mol. Sci.">
        <title>De Novo Assembly and Annotation of 11 Diverse Shrub Willow (Salix) Genomes Reveals Novel Gene Organization in Sex-Linked Regions.</title>
        <authorList>
            <person name="Hyden B."/>
            <person name="Feng K."/>
            <person name="Yates T.B."/>
            <person name="Jawdy S."/>
            <person name="Cereghino C."/>
            <person name="Smart L.B."/>
            <person name="Muchero W."/>
        </authorList>
    </citation>
    <scope>NUCLEOTIDE SEQUENCE</scope>
    <source>
        <tissue evidence="1">Shoot tip</tissue>
    </source>
</reference>
<keyword evidence="2" id="KW-1185">Reference proteome</keyword>
<dbReference type="EMBL" id="JAPFFM010000012">
    <property type="protein sequence ID" value="KAJ6728408.1"/>
    <property type="molecule type" value="Genomic_DNA"/>
</dbReference>
<accession>A0A9Q0UEH5</accession>
<sequence length="69" mass="8172">MAAKVLVHVRSWCLIRRRRKKSYFGMRLHSAIFSHDFRVKSWVSVFHNARRVIGKLRPLMLSSRVSAFS</sequence>
<evidence type="ECO:0000313" key="2">
    <source>
        <dbReference type="Proteomes" id="UP001151752"/>
    </source>
</evidence>
<dbReference type="Proteomes" id="UP001151752">
    <property type="component" value="Chromosome 11"/>
</dbReference>
<comment type="caution">
    <text evidence="1">The sequence shown here is derived from an EMBL/GenBank/DDBJ whole genome shotgun (WGS) entry which is preliminary data.</text>
</comment>
<proteinExistence type="predicted"/>
<gene>
    <name evidence="1" type="ORF">OIU74_006454</name>
</gene>
<evidence type="ECO:0000313" key="1">
    <source>
        <dbReference type="EMBL" id="KAJ6728408.1"/>
    </source>
</evidence>
<dbReference type="AlphaFoldDB" id="A0A9Q0UEH5"/>
<organism evidence="1 2">
    <name type="scientific">Salix koriyanagi</name>
    <dbReference type="NCBI Taxonomy" id="2511006"/>
    <lineage>
        <taxon>Eukaryota</taxon>
        <taxon>Viridiplantae</taxon>
        <taxon>Streptophyta</taxon>
        <taxon>Embryophyta</taxon>
        <taxon>Tracheophyta</taxon>
        <taxon>Spermatophyta</taxon>
        <taxon>Magnoliopsida</taxon>
        <taxon>eudicotyledons</taxon>
        <taxon>Gunneridae</taxon>
        <taxon>Pentapetalae</taxon>
        <taxon>rosids</taxon>
        <taxon>fabids</taxon>
        <taxon>Malpighiales</taxon>
        <taxon>Salicaceae</taxon>
        <taxon>Saliceae</taxon>
        <taxon>Salix</taxon>
    </lineage>
</organism>
<reference evidence="1" key="1">
    <citation type="submission" date="2022-11" db="EMBL/GenBank/DDBJ databases">
        <authorList>
            <person name="Hyden B.L."/>
            <person name="Feng K."/>
            <person name="Yates T."/>
            <person name="Jawdy S."/>
            <person name="Smart L.B."/>
            <person name="Muchero W."/>
        </authorList>
    </citation>
    <scope>NUCLEOTIDE SEQUENCE</scope>
    <source>
        <tissue evidence="1">Shoot tip</tissue>
    </source>
</reference>
<protein>
    <submittedName>
        <fullName evidence="1">Uncharacterized protein</fullName>
    </submittedName>
</protein>
<name>A0A9Q0UEH5_9ROSI</name>